<gene>
    <name evidence="1" type="ORF">ACFPZ3_38860</name>
</gene>
<dbReference type="Proteomes" id="UP001596058">
    <property type="component" value="Unassembled WGS sequence"/>
</dbReference>
<name>A0ABW1CVL5_9ACTN</name>
<keyword evidence="2" id="KW-1185">Reference proteome</keyword>
<reference evidence="2" key="1">
    <citation type="journal article" date="2019" name="Int. J. Syst. Evol. Microbiol.">
        <title>The Global Catalogue of Microorganisms (GCM) 10K type strain sequencing project: providing services to taxonomists for standard genome sequencing and annotation.</title>
        <authorList>
            <consortium name="The Broad Institute Genomics Platform"/>
            <consortium name="The Broad Institute Genome Sequencing Center for Infectious Disease"/>
            <person name="Wu L."/>
            <person name="Ma J."/>
        </authorList>
    </citation>
    <scope>NUCLEOTIDE SEQUENCE [LARGE SCALE GENOMIC DNA]</scope>
    <source>
        <strain evidence="2">CCUG 53903</strain>
    </source>
</reference>
<dbReference type="RefSeq" id="WP_379519355.1">
    <property type="nucleotide sequence ID" value="NZ_JBHSPA010000048.1"/>
</dbReference>
<accession>A0ABW1CVL5</accession>
<evidence type="ECO:0000313" key="1">
    <source>
        <dbReference type="EMBL" id="MFC5829861.1"/>
    </source>
</evidence>
<proteinExistence type="predicted"/>
<organism evidence="1 2">
    <name type="scientific">Nonomuraea insulae</name>
    <dbReference type="NCBI Taxonomy" id="1616787"/>
    <lineage>
        <taxon>Bacteria</taxon>
        <taxon>Bacillati</taxon>
        <taxon>Actinomycetota</taxon>
        <taxon>Actinomycetes</taxon>
        <taxon>Streptosporangiales</taxon>
        <taxon>Streptosporangiaceae</taxon>
        <taxon>Nonomuraea</taxon>
    </lineage>
</organism>
<protein>
    <submittedName>
        <fullName evidence="1">Uncharacterized protein</fullName>
    </submittedName>
</protein>
<sequence length="124" mass="13880">MKRFDYDPSWWLHNLETITPKDIRRVQQEAIDDGADPAALERLQEVAIAEAGGTIEDLARSWTDRLQLHRGLADFGAAIRRNRAKPPQVVEAEAVLRELIQRYPGVVRDVLAGEAESDRAAPAP</sequence>
<comment type="caution">
    <text evidence="1">The sequence shown here is derived from an EMBL/GenBank/DDBJ whole genome shotgun (WGS) entry which is preliminary data.</text>
</comment>
<dbReference type="EMBL" id="JBHSPA010000048">
    <property type="protein sequence ID" value="MFC5829861.1"/>
    <property type="molecule type" value="Genomic_DNA"/>
</dbReference>
<evidence type="ECO:0000313" key="2">
    <source>
        <dbReference type="Proteomes" id="UP001596058"/>
    </source>
</evidence>